<dbReference type="AlphaFoldDB" id="A0AAW1UIP9"/>
<sequence length="102" mass="12039">GCGSQKRNHMMIGFLDMVDTIIKHRFSLRGRSFLPNDRSFGAVKKVLKQRDGHCLPKEVYEFICNAHKKFTVSMVDTNDILDFKTWWANFIRGMLFIWRVNQ</sequence>
<dbReference type="EMBL" id="JARQZJ010000075">
    <property type="protein sequence ID" value="KAK9882400.1"/>
    <property type="molecule type" value="Genomic_DNA"/>
</dbReference>
<reference evidence="1 2" key="1">
    <citation type="submission" date="2023-03" db="EMBL/GenBank/DDBJ databases">
        <title>Genome insight into feeding habits of ladybird beetles.</title>
        <authorList>
            <person name="Li H.-S."/>
            <person name="Huang Y.-H."/>
            <person name="Pang H."/>
        </authorList>
    </citation>
    <scope>NUCLEOTIDE SEQUENCE [LARGE SCALE GENOMIC DNA]</scope>
    <source>
        <strain evidence="1">SYSU_2023b</strain>
        <tissue evidence="1">Whole body</tissue>
    </source>
</reference>
<evidence type="ECO:0000313" key="1">
    <source>
        <dbReference type="EMBL" id="KAK9882400.1"/>
    </source>
</evidence>
<evidence type="ECO:0000313" key="2">
    <source>
        <dbReference type="Proteomes" id="UP001431783"/>
    </source>
</evidence>
<accession>A0AAW1UIP9</accession>
<proteinExistence type="predicted"/>
<dbReference type="Proteomes" id="UP001431783">
    <property type="component" value="Unassembled WGS sequence"/>
</dbReference>
<feature type="non-terminal residue" evidence="1">
    <location>
        <position position="1"/>
    </location>
</feature>
<name>A0AAW1UIP9_9CUCU</name>
<comment type="caution">
    <text evidence="1">The sequence shown here is derived from an EMBL/GenBank/DDBJ whole genome shotgun (WGS) entry which is preliminary data.</text>
</comment>
<gene>
    <name evidence="1" type="ORF">WA026_020922</name>
</gene>
<protein>
    <submittedName>
        <fullName evidence="1">Uncharacterized protein</fullName>
    </submittedName>
</protein>
<keyword evidence="2" id="KW-1185">Reference proteome</keyword>
<organism evidence="1 2">
    <name type="scientific">Henosepilachna vigintioctopunctata</name>
    <dbReference type="NCBI Taxonomy" id="420089"/>
    <lineage>
        <taxon>Eukaryota</taxon>
        <taxon>Metazoa</taxon>
        <taxon>Ecdysozoa</taxon>
        <taxon>Arthropoda</taxon>
        <taxon>Hexapoda</taxon>
        <taxon>Insecta</taxon>
        <taxon>Pterygota</taxon>
        <taxon>Neoptera</taxon>
        <taxon>Endopterygota</taxon>
        <taxon>Coleoptera</taxon>
        <taxon>Polyphaga</taxon>
        <taxon>Cucujiformia</taxon>
        <taxon>Coccinelloidea</taxon>
        <taxon>Coccinellidae</taxon>
        <taxon>Epilachninae</taxon>
        <taxon>Epilachnini</taxon>
        <taxon>Henosepilachna</taxon>
    </lineage>
</organism>